<proteinExistence type="predicted"/>
<dbReference type="SMART" id="SM00867">
    <property type="entry name" value="YceI"/>
    <property type="match status" value="1"/>
</dbReference>
<dbReference type="PANTHER" id="PTHR34406:SF1">
    <property type="entry name" value="PROTEIN YCEI"/>
    <property type="match status" value="1"/>
</dbReference>
<sequence length="187" mass="19946">MNTSLRHYAVTTLAIASLTASLPALAQLDRPKSAVSVTAKQMGAPLNGKFKKFDASIKFDPAHLEQASVQVTIDTASLDLGGEAYSEELHGKDWFDVATYPRATFEASSVKAGGAGKYDVAGKLTIKGHSQSVVVAVAFKETGSTQIFDGELSIKRTQFNVGAGKWKDTSVVADEVVINFHLVVSKR</sequence>
<keyword evidence="1" id="KW-0732">Signal</keyword>
<dbReference type="OrthoDB" id="9811006at2"/>
<keyword evidence="4" id="KW-1185">Reference proteome</keyword>
<dbReference type="EMBL" id="VIFM01000301">
    <property type="protein sequence ID" value="TQF09869.1"/>
    <property type="molecule type" value="Genomic_DNA"/>
</dbReference>
<reference evidence="3 4" key="1">
    <citation type="submission" date="2019-06" db="EMBL/GenBank/DDBJ databases">
        <authorList>
            <person name="Livingstone P."/>
            <person name="Whitworth D."/>
        </authorList>
    </citation>
    <scope>NUCLEOTIDE SEQUENCE [LARGE SCALE GENOMIC DNA]</scope>
    <source>
        <strain evidence="3 4">AM401</strain>
    </source>
</reference>
<dbReference type="AlphaFoldDB" id="A0A540WLG2"/>
<comment type="caution">
    <text evidence="3">The sequence shown here is derived from an EMBL/GenBank/DDBJ whole genome shotgun (WGS) entry which is preliminary data.</text>
</comment>
<evidence type="ECO:0000313" key="3">
    <source>
        <dbReference type="EMBL" id="TQF09869.1"/>
    </source>
</evidence>
<feature type="signal peptide" evidence="1">
    <location>
        <begin position="1"/>
        <end position="26"/>
    </location>
</feature>
<evidence type="ECO:0000256" key="1">
    <source>
        <dbReference type="SAM" id="SignalP"/>
    </source>
</evidence>
<dbReference type="Pfam" id="PF04264">
    <property type="entry name" value="YceI"/>
    <property type="match status" value="1"/>
</dbReference>
<gene>
    <name evidence="3" type="ORF">FJV41_42360</name>
</gene>
<evidence type="ECO:0000313" key="4">
    <source>
        <dbReference type="Proteomes" id="UP000315369"/>
    </source>
</evidence>
<dbReference type="Proteomes" id="UP000315369">
    <property type="component" value="Unassembled WGS sequence"/>
</dbReference>
<dbReference type="Gene3D" id="2.40.128.110">
    <property type="entry name" value="Lipid/polyisoprenoid-binding, YceI-like"/>
    <property type="match status" value="1"/>
</dbReference>
<feature type="domain" description="Lipid/polyisoprenoid-binding YceI-like" evidence="2">
    <location>
        <begin position="25"/>
        <end position="185"/>
    </location>
</feature>
<dbReference type="SUPFAM" id="SSF101874">
    <property type="entry name" value="YceI-like"/>
    <property type="match status" value="1"/>
</dbReference>
<dbReference type="RefSeq" id="WP_141648312.1">
    <property type="nucleotide sequence ID" value="NZ_VIFM01000301.1"/>
</dbReference>
<accession>A0A540WLG2</accession>
<dbReference type="InterPro" id="IPR036761">
    <property type="entry name" value="TTHA0802/YceI-like_sf"/>
</dbReference>
<protein>
    <submittedName>
        <fullName evidence="3">YceI family protein</fullName>
    </submittedName>
</protein>
<feature type="chain" id="PRO_5022162176" evidence="1">
    <location>
        <begin position="27"/>
        <end position="187"/>
    </location>
</feature>
<name>A0A540WLG2_9BACT</name>
<evidence type="ECO:0000259" key="2">
    <source>
        <dbReference type="SMART" id="SM00867"/>
    </source>
</evidence>
<organism evidence="3 4">
    <name type="scientific">Myxococcus llanfairpwllgwyngyllgogerychwyrndrobwllllantysiliogogogochensis</name>
    <dbReference type="NCBI Taxonomy" id="2590453"/>
    <lineage>
        <taxon>Bacteria</taxon>
        <taxon>Pseudomonadati</taxon>
        <taxon>Myxococcota</taxon>
        <taxon>Myxococcia</taxon>
        <taxon>Myxococcales</taxon>
        <taxon>Cystobacterineae</taxon>
        <taxon>Myxococcaceae</taxon>
        <taxon>Myxococcus</taxon>
    </lineage>
</organism>
<dbReference type="InterPro" id="IPR007372">
    <property type="entry name" value="Lipid/polyisoprenoid-bd_YceI"/>
</dbReference>
<dbReference type="PANTHER" id="PTHR34406">
    <property type="entry name" value="PROTEIN YCEI"/>
    <property type="match status" value="1"/>
</dbReference>